<reference evidence="2" key="1">
    <citation type="journal article" date="2009" name="Rice">
        <title>De Novo Next Generation Sequencing of Plant Genomes.</title>
        <authorList>
            <person name="Rounsley S."/>
            <person name="Marri P.R."/>
            <person name="Yu Y."/>
            <person name="He R."/>
            <person name="Sisneros N."/>
            <person name="Goicoechea J.L."/>
            <person name="Lee S.J."/>
            <person name="Angelova A."/>
            <person name="Kudrna D."/>
            <person name="Luo M."/>
            <person name="Affourtit J."/>
            <person name="Desany B."/>
            <person name="Knight J."/>
            <person name="Niazi F."/>
            <person name="Egholm M."/>
            <person name="Wing R.A."/>
        </authorList>
    </citation>
    <scope>NUCLEOTIDE SEQUENCE [LARGE SCALE GENOMIC DNA]</scope>
    <source>
        <strain evidence="2">cv. IRGC 105608</strain>
    </source>
</reference>
<sequence>MGDTATLGGEKRRVRRRLRGEAEEEVAHGKDAVKEGGSEEEMGGITCGRVKKLESRGGANTTLDIILAPPLLGREMGKGKVHPSLSPTVLVGGGDGGTQGGGEGGAHVDVVVIIVDDEVGEADEEKGKGGGSGKSGGQCERVWRGRK</sequence>
<evidence type="ECO:0000256" key="1">
    <source>
        <dbReference type="SAM" id="MobiDB-lite"/>
    </source>
</evidence>
<feature type="region of interest" description="Disordered" evidence="1">
    <location>
        <begin position="78"/>
        <end position="105"/>
    </location>
</feature>
<reference evidence="2" key="2">
    <citation type="submission" date="2015-03" db="UniProtKB">
        <authorList>
            <consortium name="EnsemblPlants"/>
        </authorList>
    </citation>
    <scope>IDENTIFICATION</scope>
</reference>
<organism evidence="2">
    <name type="scientific">Oryza barthii</name>
    <dbReference type="NCBI Taxonomy" id="65489"/>
    <lineage>
        <taxon>Eukaryota</taxon>
        <taxon>Viridiplantae</taxon>
        <taxon>Streptophyta</taxon>
        <taxon>Embryophyta</taxon>
        <taxon>Tracheophyta</taxon>
        <taxon>Spermatophyta</taxon>
        <taxon>Magnoliopsida</taxon>
        <taxon>Liliopsida</taxon>
        <taxon>Poales</taxon>
        <taxon>Poaceae</taxon>
        <taxon>BOP clade</taxon>
        <taxon>Oryzoideae</taxon>
        <taxon>Oryzeae</taxon>
        <taxon>Oryzinae</taxon>
        <taxon>Oryza</taxon>
    </lineage>
</organism>
<dbReference type="HOGENOM" id="CLU_1770884_0_0_1"/>
<proteinExistence type="predicted"/>
<dbReference type="Gramene" id="OBART02G19840.1">
    <property type="protein sequence ID" value="OBART02G19840.1"/>
    <property type="gene ID" value="OBART02G19840"/>
</dbReference>
<dbReference type="Proteomes" id="UP000026960">
    <property type="component" value="Chromosome 2"/>
</dbReference>
<dbReference type="PaxDb" id="65489-OBART02G19840.1"/>
<evidence type="ECO:0000313" key="3">
    <source>
        <dbReference type="Proteomes" id="UP000026960"/>
    </source>
</evidence>
<evidence type="ECO:0008006" key="4">
    <source>
        <dbReference type="Google" id="ProtNLM"/>
    </source>
</evidence>
<feature type="compositionally biased region" description="Basic and acidic residues" evidence="1">
    <location>
        <begin position="19"/>
        <end position="37"/>
    </location>
</feature>
<protein>
    <recommendedName>
        <fullName evidence="4">DUF834 domain-containing protein</fullName>
    </recommendedName>
</protein>
<feature type="region of interest" description="Disordered" evidence="1">
    <location>
        <begin position="1"/>
        <end position="43"/>
    </location>
</feature>
<feature type="compositionally biased region" description="Gly residues" evidence="1">
    <location>
        <begin position="91"/>
        <end position="105"/>
    </location>
</feature>
<dbReference type="EnsemblPlants" id="OBART02G19840.1">
    <property type="protein sequence ID" value="OBART02G19840.1"/>
    <property type="gene ID" value="OBART02G19840"/>
</dbReference>
<accession>A0A0D3F666</accession>
<keyword evidence="3" id="KW-1185">Reference proteome</keyword>
<evidence type="ECO:0000313" key="2">
    <source>
        <dbReference type="EnsemblPlants" id="OBART02G19840.1"/>
    </source>
</evidence>
<feature type="region of interest" description="Disordered" evidence="1">
    <location>
        <begin position="119"/>
        <end position="147"/>
    </location>
</feature>
<dbReference type="AlphaFoldDB" id="A0A0D3F666"/>
<name>A0A0D3F666_9ORYZ</name>